<evidence type="ECO:0000256" key="4">
    <source>
        <dbReference type="RuleBase" id="RU003495"/>
    </source>
</evidence>
<comment type="similarity">
    <text evidence="3 4">Belongs to the RlpA family.</text>
</comment>
<keyword evidence="8" id="KW-1185">Reference proteome</keyword>
<dbReference type="Pfam" id="PF03330">
    <property type="entry name" value="DPBB_1"/>
    <property type="match status" value="1"/>
</dbReference>
<comment type="caution">
    <text evidence="7">The sequence shown here is derived from an EMBL/GenBank/DDBJ whole genome shotgun (WGS) entry which is preliminary data.</text>
</comment>
<evidence type="ECO:0000259" key="6">
    <source>
        <dbReference type="Pfam" id="PF03330"/>
    </source>
</evidence>
<dbReference type="Gene3D" id="2.40.40.10">
    <property type="entry name" value="RlpA-like domain"/>
    <property type="match status" value="1"/>
</dbReference>
<dbReference type="PANTHER" id="PTHR34183:SF8">
    <property type="entry name" value="ENDOLYTIC PEPTIDOGLYCAN TRANSGLYCOSYLASE RLPA-RELATED"/>
    <property type="match status" value="1"/>
</dbReference>
<protein>
    <recommendedName>
        <fullName evidence="3">Probable endolytic peptidoglycan transglycosylase RlpA</fullName>
        <ecNumber evidence="3">4.2.2.-</ecNumber>
    </recommendedName>
</protein>
<accession>A0ABS0GX71</accession>
<keyword evidence="1 3" id="KW-0456">Lyase</keyword>
<dbReference type="InterPro" id="IPR012997">
    <property type="entry name" value="RplA"/>
</dbReference>
<sequence>MITLTSEVPVSLRSDPIHVVVRGEVPVAGRHVRARIFRTPTGLVAAGAVAVALVGAGAAGAVRLGTEPAANSSSVPLVTAPVVPGSPNVLPTTSTSPAPTSPDPTRSAEHSSRSSTRPTPSPTRSAATKRPATTKRSASTPTVRVVDTGSCGASYYDQGQVTANGEAFNPDGLTAAHKTLPFNTRVRVTNPANGKSVVVRINDRGPYIDGRCIDLSRGAFQAIASLDQGALDVRYEVLG</sequence>
<dbReference type="Proteomes" id="UP000638560">
    <property type="component" value="Unassembled WGS sequence"/>
</dbReference>
<organism evidence="7 8">
    <name type="scientific">Plantactinospora alkalitolerans</name>
    <dbReference type="NCBI Taxonomy" id="2789879"/>
    <lineage>
        <taxon>Bacteria</taxon>
        <taxon>Bacillati</taxon>
        <taxon>Actinomycetota</taxon>
        <taxon>Actinomycetes</taxon>
        <taxon>Micromonosporales</taxon>
        <taxon>Micromonosporaceae</taxon>
        <taxon>Plantactinospora</taxon>
    </lineage>
</organism>
<evidence type="ECO:0000256" key="1">
    <source>
        <dbReference type="ARBA" id="ARBA00023239"/>
    </source>
</evidence>
<name>A0ABS0GX71_9ACTN</name>
<gene>
    <name evidence="3" type="primary">rlpA</name>
    <name evidence="7" type="ORF">I0C86_17185</name>
</gene>
<feature type="domain" description="RlpA-like protein double-psi beta-barrel" evidence="6">
    <location>
        <begin position="152"/>
        <end position="235"/>
    </location>
</feature>
<proteinExistence type="inferred from homology"/>
<dbReference type="EC" id="4.2.2.-" evidence="3"/>
<dbReference type="InterPro" id="IPR036908">
    <property type="entry name" value="RlpA-like_sf"/>
</dbReference>
<evidence type="ECO:0000256" key="5">
    <source>
        <dbReference type="SAM" id="MobiDB-lite"/>
    </source>
</evidence>
<dbReference type="InterPro" id="IPR034718">
    <property type="entry name" value="RlpA"/>
</dbReference>
<reference evidence="7 8" key="1">
    <citation type="submission" date="2020-11" db="EMBL/GenBank/DDBJ databases">
        <title>A novel isolate from a Black sea contaminated sediment with potential to produce alkanes: Plantactinospora alkalitolerans sp. nov.</title>
        <authorList>
            <person name="Carro L."/>
            <person name="Veyisoglu A."/>
            <person name="Guven K."/>
            <person name="Schumann P."/>
            <person name="Klenk H.-P."/>
            <person name="Sahin N."/>
        </authorList>
    </citation>
    <scope>NUCLEOTIDE SEQUENCE [LARGE SCALE GENOMIC DNA]</scope>
    <source>
        <strain evidence="7 8">S1510</strain>
    </source>
</reference>
<dbReference type="PANTHER" id="PTHR34183">
    <property type="entry name" value="ENDOLYTIC PEPTIDOGLYCAN TRANSGLYCOSYLASE RLPA"/>
    <property type="match status" value="1"/>
</dbReference>
<dbReference type="InterPro" id="IPR009009">
    <property type="entry name" value="RlpA-like_DPBB"/>
</dbReference>
<comment type="function">
    <text evidence="3">Lytic transglycosylase with a strong preference for naked glycan strands that lack stem peptides.</text>
</comment>
<evidence type="ECO:0000313" key="7">
    <source>
        <dbReference type="EMBL" id="MBF9130679.1"/>
    </source>
</evidence>
<feature type="region of interest" description="Disordered" evidence="5">
    <location>
        <begin position="68"/>
        <end position="149"/>
    </location>
</feature>
<evidence type="ECO:0000256" key="3">
    <source>
        <dbReference type="HAMAP-Rule" id="MF_02071"/>
    </source>
</evidence>
<dbReference type="HAMAP" id="MF_02071">
    <property type="entry name" value="RlpA"/>
    <property type="match status" value="1"/>
</dbReference>
<evidence type="ECO:0000256" key="2">
    <source>
        <dbReference type="ARBA" id="ARBA00023316"/>
    </source>
</evidence>
<dbReference type="CDD" id="cd22268">
    <property type="entry name" value="DPBB_RlpA-like"/>
    <property type="match status" value="1"/>
</dbReference>
<feature type="compositionally biased region" description="Low complexity" evidence="5">
    <location>
        <begin position="113"/>
        <end position="125"/>
    </location>
</feature>
<evidence type="ECO:0000313" key="8">
    <source>
        <dbReference type="Proteomes" id="UP000638560"/>
    </source>
</evidence>
<keyword evidence="2 3" id="KW-0961">Cell wall biogenesis/degradation</keyword>
<dbReference type="EMBL" id="JADPUN010000166">
    <property type="protein sequence ID" value="MBF9130679.1"/>
    <property type="molecule type" value="Genomic_DNA"/>
</dbReference>
<dbReference type="NCBIfam" id="TIGR00413">
    <property type="entry name" value="rlpA"/>
    <property type="match status" value="1"/>
</dbReference>
<dbReference type="SUPFAM" id="SSF50685">
    <property type="entry name" value="Barwin-like endoglucanases"/>
    <property type="match status" value="1"/>
</dbReference>